<protein>
    <recommendedName>
        <fullName evidence="3">Immunoglobulin I-set domain-containing protein</fullName>
    </recommendedName>
</protein>
<dbReference type="EMBL" id="JAIWYP010000007">
    <property type="protein sequence ID" value="KAH3796237.1"/>
    <property type="molecule type" value="Genomic_DNA"/>
</dbReference>
<gene>
    <name evidence="1" type="ORF">DPMN_149805</name>
</gene>
<proteinExistence type="predicted"/>
<reference evidence="1" key="1">
    <citation type="journal article" date="2019" name="bioRxiv">
        <title>The Genome of the Zebra Mussel, Dreissena polymorpha: A Resource for Invasive Species Research.</title>
        <authorList>
            <person name="McCartney M.A."/>
            <person name="Auch B."/>
            <person name="Kono T."/>
            <person name="Mallez S."/>
            <person name="Zhang Y."/>
            <person name="Obille A."/>
            <person name="Becker A."/>
            <person name="Abrahante J.E."/>
            <person name="Garbe J."/>
            <person name="Badalamenti J.P."/>
            <person name="Herman A."/>
            <person name="Mangelson H."/>
            <person name="Liachko I."/>
            <person name="Sullivan S."/>
            <person name="Sone E.D."/>
            <person name="Koren S."/>
            <person name="Silverstein K.A.T."/>
            <person name="Beckman K.B."/>
            <person name="Gohl D.M."/>
        </authorList>
    </citation>
    <scope>NUCLEOTIDE SEQUENCE</scope>
    <source>
        <strain evidence="1">Duluth1</strain>
        <tissue evidence="1">Whole animal</tissue>
    </source>
</reference>
<comment type="caution">
    <text evidence="1">The sequence shown here is derived from an EMBL/GenBank/DDBJ whole genome shotgun (WGS) entry which is preliminary data.</text>
</comment>
<organism evidence="1 2">
    <name type="scientific">Dreissena polymorpha</name>
    <name type="common">Zebra mussel</name>
    <name type="synonym">Mytilus polymorpha</name>
    <dbReference type="NCBI Taxonomy" id="45954"/>
    <lineage>
        <taxon>Eukaryota</taxon>
        <taxon>Metazoa</taxon>
        <taxon>Spiralia</taxon>
        <taxon>Lophotrochozoa</taxon>
        <taxon>Mollusca</taxon>
        <taxon>Bivalvia</taxon>
        <taxon>Autobranchia</taxon>
        <taxon>Heteroconchia</taxon>
        <taxon>Euheterodonta</taxon>
        <taxon>Imparidentia</taxon>
        <taxon>Neoheterodontei</taxon>
        <taxon>Myida</taxon>
        <taxon>Dreissenoidea</taxon>
        <taxon>Dreissenidae</taxon>
        <taxon>Dreissena</taxon>
    </lineage>
</organism>
<dbReference type="Proteomes" id="UP000828390">
    <property type="component" value="Unassembled WGS sequence"/>
</dbReference>
<dbReference type="InterPro" id="IPR013783">
    <property type="entry name" value="Ig-like_fold"/>
</dbReference>
<dbReference type="AlphaFoldDB" id="A0A9D4J5N9"/>
<evidence type="ECO:0000313" key="1">
    <source>
        <dbReference type="EMBL" id="KAH3796237.1"/>
    </source>
</evidence>
<name>A0A9D4J5N9_DREPO</name>
<dbReference type="InterPro" id="IPR036179">
    <property type="entry name" value="Ig-like_dom_sf"/>
</dbReference>
<dbReference type="SUPFAM" id="SSF48726">
    <property type="entry name" value="Immunoglobulin"/>
    <property type="match status" value="1"/>
</dbReference>
<evidence type="ECO:0008006" key="3">
    <source>
        <dbReference type="Google" id="ProtNLM"/>
    </source>
</evidence>
<sequence length="58" mass="6504">MFVFQTGERLNSSKGVLTFAQATIENMGFYTCTCVNEEGAVNKTVYLDVQSMRANKFL</sequence>
<evidence type="ECO:0000313" key="2">
    <source>
        <dbReference type="Proteomes" id="UP000828390"/>
    </source>
</evidence>
<accession>A0A9D4J5N9</accession>
<dbReference type="Gene3D" id="2.60.40.10">
    <property type="entry name" value="Immunoglobulins"/>
    <property type="match status" value="1"/>
</dbReference>
<keyword evidence="2" id="KW-1185">Reference proteome</keyword>
<reference evidence="1" key="2">
    <citation type="submission" date="2020-11" db="EMBL/GenBank/DDBJ databases">
        <authorList>
            <person name="McCartney M.A."/>
            <person name="Auch B."/>
            <person name="Kono T."/>
            <person name="Mallez S."/>
            <person name="Becker A."/>
            <person name="Gohl D.M."/>
            <person name="Silverstein K.A.T."/>
            <person name="Koren S."/>
            <person name="Bechman K.B."/>
            <person name="Herman A."/>
            <person name="Abrahante J.E."/>
            <person name="Garbe J."/>
        </authorList>
    </citation>
    <scope>NUCLEOTIDE SEQUENCE</scope>
    <source>
        <strain evidence="1">Duluth1</strain>
        <tissue evidence="1">Whole animal</tissue>
    </source>
</reference>